<dbReference type="Gene3D" id="6.20.250.70">
    <property type="match status" value="1"/>
</dbReference>
<sequence length="272" mass="30214">MSASLESRKEKKKDKKEKKEKRKEKETGYQKANDPVEEEGRNTTCRPPPGSVLLLDTIDSETFDYDALKEDDDLELWIIRVPDGISPKHLNNQQIPVPSSSSTQQIGTLSRKHATYDIWSVCPQTIHNDGQPPAPAGGDETLGLTCLVPRKKKDSKLYMAPKPVVHHLVLSGQPALPTPPTSPPEPYRRYSHPHSVLKHRFLPVGTVVTTTAEGMDLDTDDTVAQRAQLAKMAAQNISANLQTSKEDKALKHKKRKGDSTSEVTKKSKKVKT</sequence>
<dbReference type="EMBL" id="KQ085885">
    <property type="protein sequence ID" value="KLO19636.1"/>
    <property type="molecule type" value="Genomic_DNA"/>
</dbReference>
<evidence type="ECO:0000256" key="1">
    <source>
        <dbReference type="SAM" id="MobiDB-lite"/>
    </source>
</evidence>
<evidence type="ECO:0000313" key="3">
    <source>
        <dbReference type="Proteomes" id="UP000053477"/>
    </source>
</evidence>
<evidence type="ECO:0000313" key="2">
    <source>
        <dbReference type="EMBL" id="KLO19636.1"/>
    </source>
</evidence>
<proteinExistence type="predicted"/>
<feature type="region of interest" description="Disordered" evidence="1">
    <location>
        <begin position="1"/>
        <end position="53"/>
    </location>
</feature>
<accession>A0A0H2SRD7</accession>
<organism evidence="2 3">
    <name type="scientific">Schizopora paradoxa</name>
    <dbReference type="NCBI Taxonomy" id="27342"/>
    <lineage>
        <taxon>Eukaryota</taxon>
        <taxon>Fungi</taxon>
        <taxon>Dikarya</taxon>
        <taxon>Basidiomycota</taxon>
        <taxon>Agaricomycotina</taxon>
        <taxon>Agaricomycetes</taxon>
        <taxon>Hymenochaetales</taxon>
        <taxon>Schizoporaceae</taxon>
        <taxon>Schizopora</taxon>
    </lineage>
</organism>
<reference evidence="2 3" key="1">
    <citation type="submission" date="2015-04" db="EMBL/GenBank/DDBJ databases">
        <title>Complete genome sequence of Schizopora paradoxa KUC8140, a cosmopolitan wood degrader in East Asia.</title>
        <authorList>
            <consortium name="DOE Joint Genome Institute"/>
            <person name="Min B."/>
            <person name="Park H."/>
            <person name="Jang Y."/>
            <person name="Kim J.-J."/>
            <person name="Kim K.H."/>
            <person name="Pangilinan J."/>
            <person name="Lipzen A."/>
            <person name="Riley R."/>
            <person name="Grigoriev I.V."/>
            <person name="Spatafora J.W."/>
            <person name="Choi I.-G."/>
        </authorList>
    </citation>
    <scope>NUCLEOTIDE SEQUENCE [LARGE SCALE GENOMIC DNA]</scope>
    <source>
        <strain evidence="2 3">KUC8140</strain>
    </source>
</reference>
<protein>
    <submittedName>
        <fullName evidence="2">Uncharacterized protein</fullName>
    </submittedName>
</protein>
<feature type="region of interest" description="Disordered" evidence="1">
    <location>
        <begin position="238"/>
        <end position="272"/>
    </location>
</feature>
<dbReference type="InParanoid" id="A0A0H2SRD7"/>
<dbReference type="OrthoDB" id="76224at2759"/>
<feature type="compositionally biased region" description="Basic residues" evidence="1">
    <location>
        <begin position="10"/>
        <end position="22"/>
    </location>
</feature>
<dbReference type="AlphaFoldDB" id="A0A0H2SRD7"/>
<dbReference type="Pfam" id="PF08208">
    <property type="entry name" value="RNA_polI_A34"/>
    <property type="match status" value="1"/>
</dbReference>
<dbReference type="Proteomes" id="UP000053477">
    <property type="component" value="Unassembled WGS sequence"/>
</dbReference>
<keyword evidence="3" id="KW-1185">Reference proteome</keyword>
<name>A0A0H2SRD7_9AGAM</name>
<gene>
    <name evidence="2" type="ORF">SCHPADRAFT_935136</name>
</gene>
<dbReference type="InterPro" id="IPR013240">
    <property type="entry name" value="DNA-dir_RNA_pol1_su_RPA34"/>
</dbReference>
<dbReference type="GO" id="GO:0006360">
    <property type="term" value="P:transcription by RNA polymerase I"/>
    <property type="evidence" value="ECO:0007669"/>
    <property type="project" value="InterPro"/>
</dbReference>